<dbReference type="GO" id="GO:0004803">
    <property type="term" value="F:transposase activity"/>
    <property type="evidence" value="ECO:0007669"/>
    <property type="project" value="InterPro"/>
</dbReference>
<dbReference type="EMBL" id="NOZQ01000073">
    <property type="protein sequence ID" value="OYD16284.1"/>
    <property type="molecule type" value="Genomic_DNA"/>
</dbReference>
<evidence type="ECO:0000313" key="3">
    <source>
        <dbReference type="Proteomes" id="UP000215215"/>
    </source>
</evidence>
<dbReference type="SUPFAM" id="SSF48295">
    <property type="entry name" value="TrpR-like"/>
    <property type="match status" value="1"/>
</dbReference>
<dbReference type="PANTHER" id="PTHR34322">
    <property type="entry name" value="TRANSPOSASE, Y1_TNP DOMAIN-CONTAINING"/>
    <property type="match status" value="1"/>
</dbReference>
<dbReference type="GO" id="GO:0006313">
    <property type="term" value="P:DNA transposition"/>
    <property type="evidence" value="ECO:0007669"/>
    <property type="project" value="InterPro"/>
</dbReference>
<dbReference type="InterPro" id="IPR002686">
    <property type="entry name" value="Transposase_17"/>
</dbReference>
<dbReference type="GO" id="GO:0043565">
    <property type="term" value="F:sequence-specific DNA binding"/>
    <property type="evidence" value="ECO:0007669"/>
    <property type="project" value="InterPro"/>
</dbReference>
<comment type="caution">
    <text evidence="2">The sequence shown here is derived from an EMBL/GenBank/DDBJ whole genome shotgun (WGS) entry which is preliminary data.</text>
</comment>
<dbReference type="InterPro" id="IPR010921">
    <property type="entry name" value="Trp_repressor/repl_initiator"/>
</dbReference>
<dbReference type="Pfam" id="PF01797">
    <property type="entry name" value="Y1_Tnp"/>
    <property type="match status" value="1"/>
</dbReference>
<accession>A0A235BVR7</accession>
<name>A0A235BVR7_UNCW3</name>
<gene>
    <name evidence="2" type="ORF">CH333_03725</name>
</gene>
<dbReference type="PANTHER" id="PTHR34322:SF2">
    <property type="entry name" value="TRANSPOSASE IS200-LIKE DOMAIN-CONTAINING PROTEIN"/>
    <property type="match status" value="1"/>
</dbReference>
<dbReference type="SMART" id="SM01321">
    <property type="entry name" value="Y1_Tnp"/>
    <property type="match status" value="1"/>
</dbReference>
<protein>
    <recommendedName>
        <fullName evidence="1">Transposase IS200-like domain-containing protein</fullName>
    </recommendedName>
</protein>
<dbReference type="SUPFAM" id="SSF143422">
    <property type="entry name" value="Transposase IS200-like"/>
    <property type="match status" value="1"/>
</dbReference>
<evidence type="ECO:0000313" key="2">
    <source>
        <dbReference type="EMBL" id="OYD16284.1"/>
    </source>
</evidence>
<reference evidence="2 3" key="1">
    <citation type="submission" date="2017-07" db="EMBL/GenBank/DDBJ databases">
        <title>Recovery of genomes from metagenomes via a dereplication, aggregation, and scoring strategy.</title>
        <authorList>
            <person name="Sieber C.M."/>
            <person name="Probst A.J."/>
            <person name="Sharrar A."/>
            <person name="Thomas B.C."/>
            <person name="Hess M."/>
            <person name="Tringe S.G."/>
            <person name="Banfield J.F."/>
        </authorList>
    </citation>
    <scope>NUCLEOTIDE SEQUENCE [LARGE SCALE GENOMIC DNA]</scope>
    <source>
        <strain evidence="2">JGI_Cruoil_03_44_89</strain>
    </source>
</reference>
<sequence length="308" mass="36503">MARKPRIEYEGAFYHVITRGNKRVVIFRDNGDRVRFLEKLKEYKTRYNFVLYAYTLMDNHIHLLLETRQTPLSKIMQGLLQSYTQWHNRKYRTVGHLFQGRYKAILCDKDIYLLQLVRYIHLNPIRAGIETSPSHCKWTSHRTYLKGDNKGLVDTDLVLNQFSANKRRAIRLYNKFVNEDLRGDKGEKYYEVRDQRILGDEEFYEEVIQRTGERWDRVDSILRNKTLKEIAAKIEGLTGVTAEQLRGKARDKRVVKARGLFIRASRIYTKARGIDIARFLGRKPSVLSYIEQQGTSIEFDNILTKFKW</sequence>
<dbReference type="Proteomes" id="UP000215215">
    <property type="component" value="Unassembled WGS sequence"/>
</dbReference>
<dbReference type="Gene3D" id="1.10.1750.10">
    <property type="match status" value="1"/>
</dbReference>
<feature type="domain" description="Transposase IS200-like" evidence="1">
    <location>
        <begin position="9"/>
        <end position="123"/>
    </location>
</feature>
<proteinExistence type="predicted"/>
<dbReference type="AlphaFoldDB" id="A0A235BVR7"/>
<organism evidence="2 3">
    <name type="scientific">candidate division WOR-3 bacterium JGI_Cruoil_03_44_89</name>
    <dbReference type="NCBI Taxonomy" id="1973748"/>
    <lineage>
        <taxon>Bacteria</taxon>
        <taxon>Bacteria division WOR-3</taxon>
    </lineage>
</organism>
<dbReference type="InterPro" id="IPR036515">
    <property type="entry name" value="Transposase_17_sf"/>
</dbReference>
<dbReference type="Gene3D" id="3.30.70.1290">
    <property type="entry name" value="Transposase IS200-like"/>
    <property type="match status" value="1"/>
</dbReference>
<evidence type="ECO:0000259" key="1">
    <source>
        <dbReference type="SMART" id="SM01321"/>
    </source>
</evidence>